<protein>
    <recommendedName>
        <fullName evidence="3">methylated-DNA--[protein]-cysteine S-methyltransferase</fullName>
        <ecNumber evidence="3">2.1.1.63</ecNumber>
    </recommendedName>
</protein>
<evidence type="ECO:0000259" key="9">
    <source>
        <dbReference type="Pfam" id="PF01035"/>
    </source>
</evidence>
<dbReference type="FunFam" id="1.10.10.10:FF:000214">
    <property type="entry name" value="Methylated-DNA--protein-cysteine methyltransferase"/>
    <property type="match status" value="1"/>
</dbReference>
<dbReference type="InterPro" id="IPR001497">
    <property type="entry name" value="MethylDNA_cys_MeTrfase_AS"/>
</dbReference>
<comment type="catalytic activity">
    <reaction evidence="8">
        <text>a 6-O-methyl-2'-deoxyguanosine in DNA + L-cysteinyl-[protein] = S-methyl-L-cysteinyl-[protein] + a 2'-deoxyguanosine in DNA</text>
        <dbReference type="Rhea" id="RHEA:24000"/>
        <dbReference type="Rhea" id="RHEA-COMP:10131"/>
        <dbReference type="Rhea" id="RHEA-COMP:10132"/>
        <dbReference type="Rhea" id="RHEA-COMP:11367"/>
        <dbReference type="Rhea" id="RHEA-COMP:11368"/>
        <dbReference type="ChEBI" id="CHEBI:29950"/>
        <dbReference type="ChEBI" id="CHEBI:82612"/>
        <dbReference type="ChEBI" id="CHEBI:85445"/>
        <dbReference type="ChEBI" id="CHEBI:85448"/>
        <dbReference type="EC" id="2.1.1.63"/>
    </reaction>
</comment>
<dbReference type="EMBL" id="LNQE01001378">
    <property type="protein sequence ID" value="KUG18475.1"/>
    <property type="molecule type" value="Genomic_DNA"/>
</dbReference>
<comment type="catalytic activity">
    <reaction evidence="1">
        <text>a 4-O-methyl-thymidine in DNA + L-cysteinyl-[protein] = a thymidine in DNA + S-methyl-L-cysteinyl-[protein]</text>
        <dbReference type="Rhea" id="RHEA:53428"/>
        <dbReference type="Rhea" id="RHEA-COMP:10131"/>
        <dbReference type="Rhea" id="RHEA-COMP:10132"/>
        <dbReference type="Rhea" id="RHEA-COMP:13555"/>
        <dbReference type="Rhea" id="RHEA-COMP:13556"/>
        <dbReference type="ChEBI" id="CHEBI:29950"/>
        <dbReference type="ChEBI" id="CHEBI:82612"/>
        <dbReference type="ChEBI" id="CHEBI:137386"/>
        <dbReference type="ChEBI" id="CHEBI:137387"/>
        <dbReference type="EC" id="2.1.1.63"/>
    </reaction>
</comment>
<sequence length="151" mass="16334">MTKGAFVTALDLYIIVECSGQKVKRIYLSQGSPDEPSHLAERIAAHLEKGAPCPSPDLDISRSTDFQKRVYSVVRGIGRGKTLTYGEVAFLAQCPKGARAVGSAMATNPFAILVPCHRVVARKGLGGFAWGLEVKERMLALERNDAAEMTK</sequence>
<dbReference type="PANTHER" id="PTHR10815:SF5">
    <property type="entry name" value="METHYLATED-DNA--PROTEIN-CYSTEINE METHYLTRANSFERASE"/>
    <property type="match status" value="1"/>
</dbReference>
<reference evidence="10" key="1">
    <citation type="journal article" date="2015" name="Proc. Natl. Acad. Sci. U.S.A.">
        <title>Networks of energetic and metabolic interactions define dynamics in microbial communities.</title>
        <authorList>
            <person name="Embree M."/>
            <person name="Liu J.K."/>
            <person name="Al-Bassam M.M."/>
            <person name="Zengler K."/>
        </authorList>
    </citation>
    <scope>NUCLEOTIDE SEQUENCE</scope>
</reference>
<gene>
    <name evidence="10" type="ORF">ASZ90_011820</name>
</gene>
<name>A0A0W8FC84_9ZZZZ</name>
<dbReference type="GO" id="GO:0032259">
    <property type="term" value="P:methylation"/>
    <property type="evidence" value="ECO:0007669"/>
    <property type="project" value="UniProtKB-KW"/>
</dbReference>
<keyword evidence="4 10" id="KW-0489">Methyltransferase</keyword>
<comment type="similarity">
    <text evidence="2">Belongs to the MGMT family.</text>
</comment>
<dbReference type="GO" id="GO:0003908">
    <property type="term" value="F:methylated-DNA-[protein]-cysteine S-methyltransferase activity"/>
    <property type="evidence" value="ECO:0007669"/>
    <property type="project" value="UniProtKB-EC"/>
</dbReference>
<proteinExistence type="inferred from homology"/>
<dbReference type="PROSITE" id="PS00374">
    <property type="entry name" value="MGMT"/>
    <property type="match status" value="1"/>
</dbReference>
<evidence type="ECO:0000256" key="8">
    <source>
        <dbReference type="ARBA" id="ARBA00049348"/>
    </source>
</evidence>
<dbReference type="InterPro" id="IPR036388">
    <property type="entry name" value="WH-like_DNA-bd_sf"/>
</dbReference>
<keyword evidence="7" id="KW-0234">DNA repair</keyword>
<dbReference type="AlphaFoldDB" id="A0A0W8FC84"/>
<dbReference type="Gene3D" id="1.10.10.10">
    <property type="entry name" value="Winged helix-like DNA-binding domain superfamily/Winged helix DNA-binding domain"/>
    <property type="match status" value="1"/>
</dbReference>
<evidence type="ECO:0000256" key="3">
    <source>
        <dbReference type="ARBA" id="ARBA00011918"/>
    </source>
</evidence>
<dbReference type="Pfam" id="PF01035">
    <property type="entry name" value="DNA_binding_1"/>
    <property type="match status" value="1"/>
</dbReference>
<dbReference type="SUPFAM" id="SSF46767">
    <property type="entry name" value="Methylated DNA-protein cysteine methyltransferase, C-terminal domain"/>
    <property type="match status" value="1"/>
</dbReference>
<evidence type="ECO:0000256" key="1">
    <source>
        <dbReference type="ARBA" id="ARBA00001286"/>
    </source>
</evidence>
<evidence type="ECO:0000313" key="10">
    <source>
        <dbReference type="EMBL" id="KUG18475.1"/>
    </source>
</evidence>
<dbReference type="CDD" id="cd06445">
    <property type="entry name" value="ATase"/>
    <property type="match status" value="1"/>
</dbReference>
<evidence type="ECO:0000256" key="6">
    <source>
        <dbReference type="ARBA" id="ARBA00022763"/>
    </source>
</evidence>
<organism evidence="10">
    <name type="scientific">hydrocarbon metagenome</name>
    <dbReference type="NCBI Taxonomy" id="938273"/>
    <lineage>
        <taxon>unclassified sequences</taxon>
        <taxon>metagenomes</taxon>
        <taxon>ecological metagenomes</taxon>
    </lineage>
</organism>
<comment type="caution">
    <text evidence="10">The sequence shown here is derived from an EMBL/GenBank/DDBJ whole genome shotgun (WGS) entry which is preliminary data.</text>
</comment>
<dbReference type="NCBIfam" id="TIGR00589">
    <property type="entry name" value="ogt"/>
    <property type="match status" value="1"/>
</dbReference>
<dbReference type="InterPro" id="IPR036217">
    <property type="entry name" value="MethylDNA_cys_MeTrfase_DNAb"/>
</dbReference>
<feature type="domain" description="Methylated-DNA-[protein]-cysteine S-methyltransferase DNA binding" evidence="9">
    <location>
        <begin position="65"/>
        <end position="143"/>
    </location>
</feature>
<evidence type="ECO:0000256" key="7">
    <source>
        <dbReference type="ARBA" id="ARBA00023204"/>
    </source>
</evidence>
<dbReference type="InterPro" id="IPR014048">
    <property type="entry name" value="MethylDNA_cys_MeTrfase_DNA-bd"/>
</dbReference>
<evidence type="ECO:0000256" key="2">
    <source>
        <dbReference type="ARBA" id="ARBA00008711"/>
    </source>
</evidence>
<dbReference type="PANTHER" id="PTHR10815">
    <property type="entry name" value="METHYLATED-DNA--PROTEIN-CYSTEINE METHYLTRANSFERASE"/>
    <property type="match status" value="1"/>
</dbReference>
<keyword evidence="5 10" id="KW-0808">Transferase</keyword>
<dbReference type="EC" id="2.1.1.63" evidence="3"/>
<dbReference type="GO" id="GO:0006281">
    <property type="term" value="P:DNA repair"/>
    <property type="evidence" value="ECO:0007669"/>
    <property type="project" value="UniProtKB-KW"/>
</dbReference>
<accession>A0A0W8FC84</accession>
<evidence type="ECO:0000256" key="4">
    <source>
        <dbReference type="ARBA" id="ARBA00022603"/>
    </source>
</evidence>
<evidence type="ECO:0000256" key="5">
    <source>
        <dbReference type="ARBA" id="ARBA00022679"/>
    </source>
</evidence>
<keyword evidence="6" id="KW-0227">DNA damage</keyword>